<evidence type="ECO:0000313" key="2">
    <source>
        <dbReference type="EMBL" id="GBP21928.1"/>
    </source>
</evidence>
<gene>
    <name evidence="2" type="ORF">EVAR_7141_1</name>
</gene>
<reference evidence="2 3" key="1">
    <citation type="journal article" date="2019" name="Commun. Biol.">
        <title>The bagworm genome reveals a unique fibroin gene that provides high tensile strength.</title>
        <authorList>
            <person name="Kono N."/>
            <person name="Nakamura H."/>
            <person name="Ohtoshi R."/>
            <person name="Tomita M."/>
            <person name="Numata K."/>
            <person name="Arakawa K."/>
        </authorList>
    </citation>
    <scope>NUCLEOTIDE SEQUENCE [LARGE SCALE GENOMIC DNA]</scope>
</reference>
<dbReference type="Proteomes" id="UP000299102">
    <property type="component" value="Unassembled WGS sequence"/>
</dbReference>
<evidence type="ECO:0000256" key="1">
    <source>
        <dbReference type="SAM" id="MobiDB-lite"/>
    </source>
</evidence>
<protein>
    <submittedName>
        <fullName evidence="2">Uncharacterized protein</fullName>
    </submittedName>
</protein>
<sequence>MTFLRRIKSKRQTVFCSTTDSYAELNSTITNCNYETLVTGDGTWHHRGDIRETRGRRQIDYEAGSRRLMNSQADQAEAART</sequence>
<feature type="compositionally biased region" description="Basic and acidic residues" evidence="1">
    <location>
        <begin position="55"/>
        <end position="65"/>
    </location>
</feature>
<dbReference type="EMBL" id="BGZK01000134">
    <property type="protein sequence ID" value="GBP21928.1"/>
    <property type="molecule type" value="Genomic_DNA"/>
</dbReference>
<accession>A0A4C1U6L2</accession>
<feature type="region of interest" description="Disordered" evidence="1">
    <location>
        <begin position="55"/>
        <end position="81"/>
    </location>
</feature>
<dbReference type="AlphaFoldDB" id="A0A4C1U6L2"/>
<comment type="caution">
    <text evidence="2">The sequence shown here is derived from an EMBL/GenBank/DDBJ whole genome shotgun (WGS) entry which is preliminary data.</text>
</comment>
<proteinExistence type="predicted"/>
<organism evidence="2 3">
    <name type="scientific">Eumeta variegata</name>
    <name type="common">Bagworm moth</name>
    <name type="synonym">Eumeta japonica</name>
    <dbReference type="NCBI Taxonomy" id="151549"/>
    <lineage>
        <taxon>Eukaryota</taxon>
        <taxon>Metazoa</taxon>
        <taxon>Ecdysozoa</taxon>
        <taxon>Arthropoda</taxon>
        <taxon>Hexapoda</taxon>
        <taxon>Insecta</taxon>
        <taxon>Pterygota</taxon>
        <taxon>Neoptera</taxon>
        <taxon>Endopterygota</taxon>
        <taxon>Lepidoptera</taxon>
        <taxon>Glossata</taxon>
        <taxon>Ditrysia</taxon>
        <taxon>Tineoidea</taxon>
        <taxon>Psychidae</taxon>
        <taxon>Oiketicinae</taxon>
        <taxon>Eumeta</taxon>
    </lineage>
</organism>
<name>A0A4C1U6L2_EUMVA</name>
<evidence type="ECO:0000313" key="3">
    <source>
        <dbReference type="Proteomes" id="UP000299102"/>
    </source>
</evidence>
<keyword evidence="3" id="KW-1185">Reference proteome</keyword>